<keyword evidence="5 6" id="KW-0472">Membrane</keyword>
<feature type="transmembrane region" description="Helical" evidence="6">
    <location>
        <begin position="41"/>
        <end position="60"/>
    </location>
</feature>
<dbReference type="PANTHER" id="PTHR12300">
    <property type="entry name" value="HVA22-LIKE PROTEINS"/>
    <property type="match status" value="1"/>
</dbReference>
<feature type="transmembrane region" description="Helical" evidence="6">
    <location>
        <begin position="104"/>
        <end position="124"/>
    </location>
</feature>
<evidence type="ECO:0000313" key="7">
    <source>
        <dbReference type="EMBL" id="KAE9527027.1"/>
    </source>
</evidence>
<evidence type="ECO:0000256" key="5">
    <source>
        <dbReference type="ARBA" id="ARBA00023136"/>
    </source>
</evidence>
<evidence type="ECO:0000256" key="1">
    <source>
        <dbReference type="ARBA" id="ARBA00004141"/>
    </source>
</evidence>
<organism evidence="7 8">
    <name type="scientific">Aphis glycines</name>
    <name type="common">Soybean aphid</name>
    <dbReference type="NCBI Taxonomy" id="307491"/>
    <lineage>
        <taxon>Eukaryota</taxon>
        <taxon>Metazoa</taxon>
        <taxon>Ecdysozoa</taxon>
        <taxon>Arthropoda</taxon>
        <taxon>Hexapoda</taxon>
        <taxon>Insecta</taxon>
        <taxon>Pterygota</taxon>
        <taxon>Neoptera</taxon>
        <taxon>Paraneoptera</taxon>
        <taxon>Hemiptera</taxon>
        <taxon>Sternorrhyncha</taxon>
        <taxon>Aphidomorpha</taxon>
        <taxon>Aphidoidea</taxon>
        <taxon>Aphididae</taxon>
        <taxon>Aphidini</taxon>
        <taxon>Aphis</taxon>
        <taxon>Aphis</taxon>
    </lineage>
</organism>
<dbReference type="Proteomes" id="UP000475862">
    <property type="component" value="Unassembled WGS sequence"/>
</dbReference>
<comment type="similarity">
    <text evidence="2 6">Belongs to the DP1 family.</text>
</comment>
<keyword evidence="4 6" id="KW-1133">Transmembrane helix</keyword>
<evidence type="ECO:0000256" key="6">
    <source>
        <dbReference type="RuleBase" id="RU362006"/>
    </source>
</evidence>
<dbReference type="GO" id="GO:0016020">
    <property type="term" value="C:membrane"/>
    <property type="evidence" value="ECO:0007669"/>
    <property type="project" value="UniProtKB-SubCell"/>
</dbReference>
<keyword evidence="3 6" id="KW-0812">Transmembrane</keyword>
<dbReference type="Pfam" id="PF03134">
    <property type="entry name" value="TB2_DP1_HVA22"/>
    <property type="match status" value="1"/>
</dbReference>
<evidence type="ECO:0000313" key="8">
    <source>
        <dbReference type="Proteomes" id="UP000475862"/>
    </source>
</evidence>
<keyword evidence="8" id="KW-1185">Reference proteome</keyword>
<reference evidence="7 8" key="1">
    <citation type="submission" date="2019-08" db="EMBL/GenBank/DDBJ databases">
        <title>The genome of the soybean aphid Biotype 1, its phylome, world population structure and adaptation to the North American continent.</title>
        <authorList>
            <person name="Giordano R."/>
            <person name="Donthu R.K."/>
            <person name="Hernandez A.G."/>
            <person name="Wright C.L."/>
            <person name="Zimin A.V."/>
        </authorList>
    </citation>
    <scope>NUCLEOTIDE SEQUENCE [LARGE SCALE GENOMIC DNA]</scope>
    <source>
        <tissue evidence="7">Whole aphids</tissue>
    </source>
</reference>
<proteinExistence type="inferred from homology"/>
<feature type="transmembrane region" description="Helical" evidence="6">
    <location>
        <begin position="67"/>
        <end position="84"/>
    </location>
</feature>
<sequence>MTTATKIELVRNIIDEALNDRSKPWDAAFRQAEALTGLPRFKVLLCVILVTSVLFVYGASAELMSNAIGLVYPAVTTVSLIVSPPVWRKYDLVTAAAEARNEKYVYWMTFAAMLIAETLCRPILRFVPLYQMCRTWFLIWCFAPIRRNGSAFIYDAVIRPCFEHGVVGLISNKLF</sequence>
<dbReference type="AlphaFoldDB" id="A0A6G0T758"/>
<evidence type="ECO:0000256" key="2">
    <source>
        <dbReference type="ARBA" id="ARBA00008573"/>
    </source>
</evidence>
<comment type="caution">
    <text evidence="7">The sequence shown here is derived from an EMBL/GenBank/DDBJ whole genome shotgun (WGS) entry which is preliminary data.</text>
</comment>
<accession>A0A6G0T758</accession>
<dbReference type="EMBL" id="VYZN01000054">
    <property type="protein sequence ID" value="KAE9527027.1"/>
    <property type="molecule type" value="Genomic_DNA"/>
</dbReference>
<protein>
    <recommendedName>
        <fullName evidence="6">Receptor expression-enhancing protein</fullName>
    </recommendedName>
</protein>
<name>A0A6G0T758_APHGL</name>
<comment type="subcellular location">
    <subcellularLocation>
        <location evidence="1 6">Membrane</location>
        <topology evidence="1 6">Multi-pass membrane protein</topology>
    </subcellularLocation>
</comment>
<dbReference type="PANTHER" id="PTHR12300:SF161">
    <property type="entry name" value="RECEPTOR EXPRESSION-ENHANCING PROTEIN"/>
    <property type="match status" value="1"/>
</dbReference>
<evidence type="ECO:0000256" key="4">
    <source>
        <dbReference type="ARBA" id="ARBA00022989"/>
    </source>
</evidence>
<gene>
    <name evidence="7" type="ORF">AGLY_013675</name>
</gene>
<dbReference type="OrthoDB" id="10009287at2759"/>
<dbReference type="InterPro" id="IPR004345">
    <property type="entry name" value="TB2_DP1_HVA22"/>
</dbReference>
<evidence type="ECO:0000256" key="3">
    <source>
        <dbReference type="ARBA" id="ARBA00022692"/>
    </source>
</evidence>